<dbReference type="Proteomes" id="UP000537890">
    <property type="component" value="Unassembled WGS sequence"/>
</dbReference>
<organism evidence="1 2">
    <name type="scientific">Candidatus Methanofishera endochildressiae</name>
    <dbReference type="NCBI Taxonomy" id="2738884"/>
    <lineage>
        <taxon>Bacteria</taxon>
        <taxon>Pseudomonadati</taxon>
        <taxon>Pseudomonadota</taxon>
        <taxon>Gammaproteobacteria</taxon>
        <taxon>Candidatus Methanofishera</taxon>
    </lineage>
</organism>
<evidence type="ECO:0000313" key="1">
    <source>
        <dbReference type="EMBL" id="NYT47215.1"/>
    </source>
</evidence>
<dbReference type="EMBL" id="JACCHS010000106">
    <property type="protein sequence ID" value="NYT47215.1"/>
    <property type="molecule type" value="Genomic_DNA"/>
</dbReference>
<evidence type="ECO:0000313" key="2">
    <source>
        <dbReference type="Proteomes" id="UP000537890"/>
    </source>
</evidence>
<accession>A0A7Z0SFB8</accession>
<gene>
    <name evidence="1" type="ORF">H0A75_06195</name>
</gene>
<protein>
    <submittedName>
        <fullName evidence="1">Uncharacterized protein</fullName>
    </submittedName>
</protein>
<name>A0A7Z0SFB8_9GAMM</name>
<dbReference type="AlphaFoldDB" id="A0A7Z0SFB8"/>
<proteinExistence type="predicted"/>
<comment type="caution">
    <text evidence="1">The sequence shown here is derived from an EMBL/GenBank/DDBJ whole genome shotgun (WGS) entry which is preliminary data.</text>
</comment>
<sequence length="50" mass="5297">MPRTEVNTYLLKIIIMTFKAVNDLFSFALPPQGQAGDVVRTGGDAAGANS</sequence>
<reference evidence="1 2" key="1">
    <citation type="submission" date="2020-05" db="EMBL/GenBank/DDBJ databases">
        <title>Horizontal transmission and recombination maintain forever young bacterial symbiont genomes.</title>
        <authorList>
            <person name="Russell S.L."/>
            <person name="Pepper-Tunick E."/>
            <person name="Svedberg J."/>
            <person name="Byrne A."/>
            <person name="Ruelas Castillo J."/>
            <person name="Vollmers C."/>
            <person name="Beinart R.A."/>
            <person name="Corbett-Detig R."/>
        </authorList>
    </citation>
    <scope>NUCLEOTIDE SEQUENCE [LARGE SCALE GENOMIC DNA]</scope>
    <source>
        <strain evidence="1">4727-3</strain>
    </source>
</reference>